<feature type="region of interest" description="Disordered" evidence="1">
    <location>
        <begin position="124"/>
        <end position="183"/>
    </location>
</feature>
<organism evidence="2 3">
    <name type="scientific">Pseudohalioglobus lutimaris</name>
    <dbReference type="NCBI Taxonomy" id="1737061"/>
    <lineage>
        <taxon>Bacteria</taxon>
        <taxon>Pseudomonadati</taxon>
        <taxon>Pseudomonadota</taxon>
        <taxon>Gammaproteobacteria</taxon>
        <taxon>Cellvibrionales</taxon>
        <taxon>Halieaceae</taxon>
        <taxon>Pseudohalioglobus</taxon>
    </lineage>
</organism>
<feature type="compositionally biased region" description="Basic residues" evidence="1">
    <location>
        <begin position="145"/>
        <end position="163"/>
    </location>
</feature>
<protein>
    <submittedName>
        <fullName evidence="2">Uncharacterized protein</fullName>
    </submittedName>
</protein>
<evidence type="ECO:0000313" key="2">
    <source>
        <dbReference type="EMBL" id="PLW68157.1"/>
    </source>
</evidence>
<name>A0A2N5X0Z2_9GAMM</name>
<comment type="caution">
    <text evidence="2">The sequence shown here is derived from an EMBL/GenBank/DDBJ whole genome shotgun (WGS) entry which is preliminary data.</text>
</comment>
<proteinExistence type="predicted"/>
<dbReference type="EMBL" id="PKUS01000018">
    <property type="protein sequence ID" value="PLW68157.1"/>
    <property type="molecule type" value="Genomic_DNA"/>
</dbReference>
<dbReference type="AlphaFoldDB" id="A0A2N5X0Z2"/>
<evidence type="ECO:0000256" key="1">
    <source>
        <dbReference type="SAM" id="MobiDB-lite"/>
    </source>
</evidence>
<dbReference type="OrthoDB" id="8759680at2"/>
<sequence length="183" mass="20185">MPTKKSSPSNPNPESSEERIEIIKEARCKSLEGSAHLTYQIGRDKAGEVCFRISKNTGGGFFSNEWVEYWAIERAIKEDWPQDKPITSIALRGLFRGKSVNTPSFLMAVLRDVGLLEPVPGRKRIHQPCDPKPFLNSLGKPPAPAKKKAPRKSPAKAKAKSAPRSKAPAKTSRKRSPASKKKA</sequence>
<accession>A0A2N5X0Z2</accession>
<keyword evidence="3" id="KW-1185">Reference proteome</keyword>
<evidence type="ECO:0000313" key="3">
    <source>
        <dbReference type="Proteomes" id="UP000235005"/>
    </source>
</evidence>
<dbReference type="Proteomes" id="UP000235005">
    <property type="component" value="Unassembled WGS sequence"/>
</dbReference>
<reference evidence="2 3" key="1">
    <citation type="submission" date="2018-01" db="EMBL/GenBank/DDBJ databases">
        <title>The draft genome sequence of Halioglobus lutimaris HF004.</title>
        <authorList>
            <person name="Du Z.-J."/>
            <person name="Shi M.-J."/>
        </authorList>
    </citation>
    <scope>NUCLEOTIDE SEQUENCE [LARGE SCALE GENOMIC DNA]</scope>
    <source>
        <strain evidence="2 3">HF004</strain>
    </source>
</reference>
<dbReference type="RefSeq" id="WP_101518325.1">
    <property type="nucleotide sequence ID" value="NZ_PKUS01000018.1"/>
</dbReference>
<gene>
    <name evidence="2" type="ORF">C0039_13255</name>
</gene>
<feature type="compositionally biased region" description="Basic residues" evidence="1">
    <location>
        <begin position="171"/>
        <end position="183"/>
    </location>
</feature>